<dbReference type="PANTHER" id="PTHR16650:SF6">
    <property type="entry name" value="GH21622P"/>
    <property type="match status" value="1"/>
</dbReference>
<feature type="compositionally biased region" description="Low complexity" evidence="3">
    <location>
        <begin position="127"/>
        <end position="136"/>
    </location>
</feature>
<feature type="compositionally biased region" description="Basic and acidic residues" evidence="3">
    <location>
        <begin position="79"/>
        <end position="99"/>
    </location>
</feature>
<feature type="compositionally biased region" description="Basic and acidic residues" evidence="3">
    <location>
        <begin position="431"/>
        <end position="479"/>
    </location>
</feature>
<dbReference type="EnsemblMetazoa" id="XM_030995038">
    <property type="protein sequence ID" value="XP_030850898"/>
    <property type="gene ID" value="LOC583919"/>
</dbReference>
<feature type="compositionally biased region" description="Polar residues" evidence="3">
    <location>
        <begin position="51"/>
        <end position="78"/>
    </location>
</feature>
<reference evidence="5" key="2">
    <citation type="submission" date="2021-01" db="UniProtKB">
        <authorList>
            <consortium name="EnsemblMetazoa"/>
        </authorList>
    </citation>
    <scope>IDENTIFICATION</scope>
</reference>
<dbReference type="OrthoDB" id="2123794at2759"/>
<dbReference type="GO" id="GO:0042073">
    <property type="term" value="P:intraciliary transport"/>
    <property type="evidence" value="ECO:0000318"/>
    <property type="project" value="GO_Central"/>
</dbReference>
<organism evidence="5 6">
    <name type="scientific">Strongylocentrotus purpuratus</name>
    <name type="common">Purple sea urchin</name>
    <dbReference type="NCBI Taxonomy" id="7668"/>
    <lineage>
        <taxon>Eukaryota</taxon>
        <taxon>Metazoa</taxon>
        <taxon>Echinodermata</taxon>
        <taxon>Eleutherozoa</taxon>
        <taxon>Echinozoa</taxon>
        <taxon>Echinoidea</taxon>
        <taxon>Euechinoidea</taxon>
        <taxon>Echinacea</taxon>
        <taxon>Camarodonta</taxon>
        <taxon>Echinidea</taxon>
        <taxon>Strongylocentrotidae</taxon>
        <taxon>Strongylocentrotus</taxon>
    </lineage>
</organism>
<evidence type="ECO:0000256" key="3">
    <source>
        <dbReference type="SAM" id="MobiDB-lite"/>
    </source>
</evidence>
<dbReference type="RefSeq" id="XP_030850898.1">
    <property type="nucleotide sequence ID" value="XM_030995038.1"/>
</dbReference>
<feature type="compositionally biased region" description="Polar residues" evidence="3">
    <location>
        <begin position="396"/>
        <end position="413"/>
    </location>
</feature>
<feature type="compositionally biased region" description="Basic and acidic residues" evidence="3">
    <location>
        <begin position="650"/>
        <end position="659"/>
    </location>
</feature>
<accession>A0A7M7PGV0</accession>
<feature type="compositionally biased region" description="Basic and acidic residues" evidence="3">
    <location>
        <begin position="788"/>
        <end position="802"/>
    </location>
</feature>
<feature type="region of interest" description="Disordered" evidence="3">
    <location>
        <begin position="390"/>
        <end position="1007"/>
    </location>
</feature>
<dbReference type="InterPro" id="IPR028933">
    <property type="entry name" value="Lebercilin_dom"/>
</dbReference>
<feature type="domain" description="Lebercilin" evidence="4">
    <location>
        <begin position="187"/>
        <end position="379"/>
    </location>
</feature>
<dbReference type="CTD" id="167691"/>
<keyword evidence="6" id="KW-1185">Reference proteome</keyword>
<proteinExistence type="inferred from homology"/>
<dbReference type="InParanoid" id="A0A7M7PGV0"/>
<feature type="compositionally biased region" description="Basic and acidic residues" evidence="3">
    <location>
        <begin position="666"/>
        <end position="704"/>
    </location>
</feature>
<dbReference type="Proteomes" id="UP000007110">
    <property type="component" value="Unassembled WGS sequence"/>
</dbReference>
<keyword evidence="2" id="KW-0175">Coiled coil</keyword>
<feature type="compositionally biased region" description="Basic residues" evidence="3">
    <location>
        <begin position="159"/>
        <end position="169"/>
    </location>
</feature>
<dbReference type="InterPro" id="IPR026188">
    <property type="entry name" value="Lebercilin-like"/>
</dbReference>
<feature type="region of interest" description="Disordered" evidence="3">
    <location>
        <begin position="1"/>
        <end position="207"/>
    </location>
</feature>
<dbReference type="AlphaFoldDB" id="A0A7M7PGV0"/>
<comment type="similarity">
    <text evidence="1">Belongs to the LCA5 family.</text>
</comment>
<evidence type="ECO:0000259" key="4">
    <source>
        <dbReference type="Pfam" id="PF15619"/>
    </source>
</evidence>
<feature type="compositionally biased region" description="Basic and acidic residues" evidence="3">
    <location>
        <begin position="931"/>
        <end position="941"/>
    </location>
</feature>
<name>A0A7M7PGV0_STRPU</name>
<feature type="compositionally biased region" description="Basic and acidic residues" evidence="3">
    <location>
        <begin position="551"/>
        <end position="562"/>
    </location>
</feature>
<feature type="compositionally biased region" description="Polar residues" evidence="3">
    <location>
        <begin position="774"/>
        <end position="787"/>
    </location>
</feature>
<feature type="compositionally biased region" description="Polar residues" evidence="3">
    <location>
        <begin position="986"/>
        <end position="1007"/>
    </location>
</feature>
<dbReference type="GO" id="GO:0005930">
    <property type="term" value="C:axoneme"/>
    <property type="evidence" value="ECO:0000318"/>
    <property type="project" value="GO_Central"/>
</dbReference>
<evidence type="ECO:0000256" key="2">
    <source>
        <dbReference type="ARBA" id="ARBA00023054"/>
    </source>
</evidence>
<dbReference type="GeneID" id="583919"/>
<evidence type="ECO:0000313" key="6">
    <source>
        <dbReference type="Proteomes" id="UP000007110"/>
    </source>
</evidence>
<reference evidence="6" key="1">
    <citation type="submission" date="2015-02" db="EMBL/GenBank/DDBJ databases">
        <title>Genome sequencing for Strongylocentrotus purpuratus.</title>
        <authorList>
            <person name="Murali S."/>
            <person name="Liu Y."/>
            <person name="Vee V."/>
            <person name="English A."/>
            <person name="Wang M."/>
            <person name="Skinner E."/>
            <person name="Han Y."/>
            <person name="Muzny D.M."/>
            <person name="Worley K.C."/>
            <person name="Gibbs R.A."/>
        </authorList>
    </citation>
    <scope>NUCLEOTIDE SEQUENCE</scope>
</reference>
<protein>
    <recommendedName>
        <fullName evidence="4">Lebercilin domain-containing protein</fullName>
    </recommendedName>
</protein>
<dbReference type="OMA" id="SKRGIRW"/>
<feature type="compositionally biased region" description="Polar residues" evidence="3">
    <location>
        <begin position="171"/>
        <end position="185"/>
    </location>
</feature>
<sequence length="1022" mass="116738">MSSNHVNDSFFDSDGDQDKEEPFTLKGEYHRSVTPPSHSSNSPHNDKPDSGNRTAGKTSQGHSRSSTSGNFTADSDTMSSHKRDSSGSYHDRSRSRTPDYSDSFDSEDSMQDSRRGSPVRNRKSTRRSAASTSTSRYNSGTSKDSRSTYRSYGRATKPSVKKAPKKKGVGRSQSVTAAQQSPRSTEVTRRMLSAKGHTINKLRSDFDDLRRKYDDAIRENKLMKQLQRRQEASLAKFEDKDEELPQLLRSHAAEVDNLRERLRRTQDREKDKDRRLKDKNEELNRLNDELKKLRHLADNKHLLDRDKLQRKVDRLQDNFDEKERRVNELEKHVENMKKNVRHDSEQWKQREREYRARVAYLEEENQTTKFQLKEKEKELDIRNIYSHRVMKPPAKLNNTLNSTPRPLAQTRATSNDDIKNTKPAPTIKRSSSAEENRKTDHTPRPPKPEVKPEVKPEEKKVTPRIEEKKQLSEHDKILLDLDGGFKPLPPPAKKDDDILNDLDNEIKKRERLDEEKMRSEQRMKREKEEQQRKRQADEEEWRRRLKQEEEETKRKEEEEQRKGQLSFFSGPKNPYKSSRSKAKSSAYEPYFPSNNKSTSSTSVSNSFNGTDSYKPSFANSSFKAPFSNSPKETESDEPSFLPSTTTRSPRRGEDAKEEGGGVGRLGRREEKKPFWLTKDNEQDRPERARDISAERERKQKEEALVKSSTFVTDDKAPKTPIFNGASSDEEDNVPFFGSKPKKAPYSRPKGAPPPSSNTSYSGAAVNSVRDLHKYSSNARRNSGGSKPNSRESGDNNERKREEEDLAAQRKKQKEESERLAEERRKKDILLAKMRDLDTKPASGGTKKDYKFTQPIENLHNGKPSHPDLQGSPNSTPKKKPAADTDAVFGSYAPTFGRRAAAGDKPPVKKGGLFDDDDDDDSDDIFATPKPKPTDKSKDRRSNFFSDNKSTTPNKGRNSFEGSVFSQSTKAKPVADNATLPWEKKTQPQGNLFGQANKPNGLTVNLPKSSFDDFDDDIEEVML</sequence>
<feature type="compositionally biased region" description="Acidic residues" evidence="3">
    <location>
        <begin position="913"/>
        <end position="923"/>
    </location>
</feature>
<feature type="compositionally biased region" description="Basic and acidic residues" evidence="3">
    <location>
        <begin position="812"/>
        <end position="838"/>
    </location>
</feature>
<evidence type="ECO:0000313" key="5">
    <source>
        <dbReference type="EnsemblMetazoa" id="XP_030850898"/>
    </source>
</evidence>
<feature type="compositionally biased region" description="Basic and acidic residues" evidence="3">
    <location>
        <begin position="20"/>
        <end position="31"/>
    </location>
</feature>
<feature type="compositionally biased region" description="Low complexity" evidence="3">
    <location>
        <begin position="593"/>
        <end position="610"/>
    </location>
</feature>
<dbReference type="Pfam" id="PF15619">
    <property type="entry name" value="Lebercilin"/>
    <property type="match status" value="1"/>
</dbReference>
<feature type="compositionally biased region" description="Polar residues" evidence="3">
    <location>
        <begin position="611"/>
        <end position="630"/>
    </location>
</feature>
<dbReference type="PANTHER" id="PTHR16650">
    <property type="entry name" value="C21ORF13-RELATED"/>
    <property type="match status" value="1"/>
</dbReference>
<feature type="compositionally biased region" description="Polar residues" evidence="3">
    <location>
        <begin position="942"/>
        <end position="969"/>
    </location>
</feature>
<feature type="compositionally biased region" description="Basic and acidic residues" evidence="3">
    <location>
        <begin position="504"/>
        <end position="542"/>
    </location>
</feature>
<evidence type="ECO:0000256" key="1">
    <source>
        <dbReference type="ARBA" id="ARBA00010229"/>
    </source>
</evidence>